<gene>
    <name evidence="2" type="ORF">L6637_32795</name>
    <name evidence="1" type="ORF">L6654_39850</name>
</gene>
<dbReference type="AlphaFoldDB" id="A0A9X1RLD2"/>
<name>A0A9X1RLD2_9BRAD</name>
<organism evidence="1 4">
    <name type="scientific">Bradyrhizobium zhengyangense</name>
    <dbReference type="NCBI Taxonomy" id="2911009"/>
    <lineage>
        <taxon>Bacteria</taxon>
        <taxon>Pseudomonadati</taxon>
        <taxon>Pseudomonadota</taxon>
        <taxon>Alphaproteobacteria</taxon>
        <taxon>Hyphomicrobiales</taxon>
        <taxon>Nitrobacteraceae</taxon>
        <taxon>Bradyrhizobium</taxon>
    </lineage>
</organism>
<dbReference type="EMBL" id="JAKLTY010000048">
    <property type="protein sequence ID" value="MCG2632754.1"/>
    <property type="molecule type" value="Genomic_DNA"/>
</dbReference>
<reference evidence="1" key="1">
    <citation type="submission" date="2022-01" db="EMBL/GenBank/DDBJ databases">
        <title>Genome sequnece data of strain Bradyrhizobium sp. nov.</title>
        <authorList>
            <person name="Zhang J."/>
        </authorList>
    </citation>
    <scope>NUCLEOTIDE SEQUENCE</scope>
    <source>
        <strain evidence="2">WYCCWR 12774</strain>
        <strain evidence="1">WYCCWR 13023</strain>
    </source>
</reference>
<comment type="caution">
    <text evidence="1">The sequence shown here is derived from an EMBL/GenBank/DDBJ whole genome shotgun (WGS) entry which is preliminary data.</text>
</comment>
<evidence type="ECO:0000313" key="4">
    <source>
        <dbReference type="Proteomes" id="UP001139054"/>
    </source>
</evidence>
<dbReference type="Gene3D" id="3.30.450.40">
    <property type="match status" value="1"/>
</dbReference>
<evidence type="ECO:0000313" key="1">
    <source>
        <dbReference type="EMBL" id="MCG2632754.1"/>
    </source>
</evidence>
<evidence type="ECO:0008006" key="5">
    <source>
        <dbReference type="Google" id="ProtNLM"/>
    </source>
</evidence>
<dbReference type="EMBL" id="JAKLUA010000015">
    <property type="protein sequence ID" value="MCG2671734.1"/>
    <property type="molecule type" value="Genomic_DNA"/>
</dbReference>
<accession>A0A9X1RLD2</accession>
<dbReference type="InterPro" id="IPR029016">
    <property type="entry name" value="GAF-like_dom_sf"/>
</dbReference>
<keyword evidence="3" id="KW-1185">Reference proteome</keyword>
<sequence>MPKNSSSDMTDPLDSQIATLCGRVEALVPGCRAGVCIASADHTKLERSVFPNLPPTFQQAIKELPMGPPYIGCCTAAMQGNQIITVHDLEKESRFSDLFIATCLSHGIRSLRSRPVYGRAEAAIGTFVMGYGEPSDDQRFDLPYIDFAADAVGAMLQRELDRTRGPLSSH</sequence>
<dbReference type="SUPFAM" id="SSF55781">
    <property type="entry name" value="GAF domain-like"/>
    <property type="match status" value="1"/>
</dbReference>
<dbReference type="Proteomes" id="UP001139054">
    <property type="component" value="Unassembled WGS sequence"/>
</dbReference>
<evidence type="ECO:0000313" key="3">
    <source>
        <dbReference type="Proteomes" id="UP001139012"/>
    </source>
</evidence>
<evidence type="ECO:0000313" key="2">
    <source>
        <dbReference type="EMBL" id="MCG2671734.1"/>
    </source>
</evidence>
<protein>
    <recommendedName>
        <fullName evidence="5">GAF domain-containing protein</fullName>
    </recommendedName>
</protein>
<proteinExistence type="predicted"/>
<dbReference type="Proteomes" id="UP001139012">
    <property type="component" value="Unassembled WGS sequence"/>
</dbReference>
<dbReference type="RefSeq" id="WP_237873134.1">
    <property type="nucleotide sequence ID" value="NZ_JAKLTY010000048.1"/>
</dbReference>